<accession>A0ABM3RJB9</accession>
<dbReference type="PANTHER" id="PTHR33710:SF79">
    <property type="entry name" value="OS06G0205337 PROTEIN"/>
    <property type="match status" value="1"/>
</dbReference>
<keyword evidence="1" id="KW-1185">Reference proteome</keyword>
<dbReference type="InterPro" id="IPR036691">
    <property type="entry name" value="Endo/exonu/phosph_ase_sf"/>
</dbReference>
<dbReference type="Proteomes" id="UP000813463">
    <property type="component" value="Chromosome 3"/>
</dbReference>
<organism evidence="1 2">
    <name type="scientific">Spinacia oleracea</name>
    <name type="common">Spinach</name>
    <dbReference type="NCBI Taxonomy" id="3562"/>
    <lineage>
        <taxon>Eukaryota</taxon>
        <taxon>Viridiplantae</taxon>
        <taxon>Streptophyta</taxon>
        <taxon>Embryophyta</taxon>
        <taxon>Tracheophyta</taxon>
        <taxon>Spermatophyta</taxon>
        <taxon>Magnoliopsida</taxon>
        <taxon>eudicotyledons</taxon>
        <taxon>Gunneridae</taxon>
        <taxon>Pentapetalae</taxon>
        <taxon>Caryophyllales</taxon>
        <taxon>Chenopodiaceae</taxon>
        <taxon>Chenopodioideae</taxon>
        <taxon>Anserineae</taxon>
        <taxon>Spinacia</taxon>
    </lineage>
</organism>
<protein>
    <recommendedName>
        <fullName evidence="3">Endonuclease/exonuclease/phosphatase domain-containing protein</fullName>
    </recommendedName>
</protein>
<reference evidence="1" key="1">
    <citation type="journal article" date="2021" name="Nat. Commun.">
        <title>Genomic analyses provide insights into spinach domestication and the genetic basis of agronomic traits.</title>
        <authorList>
            <person name="Cai X."/>
            <person name="Sun X."/>
            <person name="Xu C."/>
            <person name="Sun H."/>
            <person name="Wang X."/>
            <person name="Ge C."/>
            <person name="Zhang Z."/>
            <person name="Wang Q."/>
            <person name="Fei Z."/>
            <person name="Jiao C."/>
            <person name="Wang Q."/>
        </authorList>
    </citation>
    <scope>NUCLEOTIDE SEQUENCE [LARGE SCALE GENOMIC DNA]</scope>
    <source>
        <strain evidence="1">cv. Varoflay</strain>
    </source>
</reference>
<evidence type="ECO:0000313" key="2">
    <source>
        <dbReference type="RefSeq" id="XP_056695705.1"/>
    </source>
</evidence>
<reference evidence="2" key="2">
    <citation type="submission" date="2025-08" db="UniProtKB">
        <authorList>
            <consortium name="RefSeq"/>
        </authorList>
    </citation>
    <scope>IDENTIFICATION</scope>
    <source>
        <tissue evidence="2">Leaf</tissue>
    </source>
</reference>
<evidence type="ECO:0000313" key="1">
    <source>
        <dbReference type="Proteomes" id="UP000813463"/>
    </source>
</evidence>
<dbReference type="Gene3D" id="3.60.10.10">
    <property type="entry name" value="Endonuclease/exonuclease/phosphatase"/>
    <property type="match status" value="1"/>
</dbReference>
<dbReference type="SUPFAM" id="SSF56219">
    <property type="entry name" value="DNase I-like"/>
    <property type="match status" value="1"/>
</dbReference>
<dbReference type="PANTHER" id="PTHR33710">
    <property type="entry name" value="BNAC02G09200D PROTEIN"/>
    <property type="match status" value="1"/>
</dbReference>
<name>A0ABM3RJB9_SPIOL</name>
<sequence length="172" mass="19055">MGFLGSTCSDAVGSFGGLFLGWSSRVVVSIIFVDENVIFCKITSELNLDYYIVFVYGCPYLNGRAQVWSNIKTLMAGNPGSTTIVGNLNQVEHTAQKLGGSPLLRGAQDFINWKLECDLSEIPARGMSYTWTNNRSGESAIFESLDRAYACSKWRITFPDAIIWKLPIFLSD</sequence>
<proteinExistence type="predicted"/>
<evidence type="ECO:0008006" key="3">
    <source>
        <dbReference type="Google" id="ProtNLM"/>
    </source>
</evidence>
<dbReference type="GeneID" id="130470127"/>
<dbReference type="RefSeq" id="XP_056695705.1">
    <property type="nucleotide sequence ID" value="XM_056839727.1"/>
</dbReference>
<gene>
    <name evidence="2" type="primary">LOC130470127</name>
</gene>